<comment type="caution">
    <text evidence="1">The sequence shown here is derived from an EMBL/GenBank/DDBJ whole genome shotgun (WGS) entry which is preliminary data.</text>
</comment>
<evidence type="ECO:0000313" key="2">
    <source>
        <dbReference type="Proteomes" id="UP000765509"/>
    </source>
</evidence>
<dbReference type="GO" id="GO:0003676">
    <property type="term" value="F:nucleic acid binding"/>
    <property type="evidence" value="ECO:0007669"/>
    <property type="project" value="InterPro"/>
</dbReference>
<dbReference type="SUPFAM" id="SSF53098">
    <property type="entry name" value="Ribonuclease H-like"/>
    <property type="match status" value="1"/>
</dbReference>
<proteinExistence type="predicted"/>
<name>A0A9Q3BRD3_9BASI</name>
<dbReference type="InterPro" id="IPR036397">
    <property type="entry name" value="RNaseH_sf"/>
</dbReference>
<dbReference type="Proteomes" id="UP000765509">
    <property type="component" value="Unassembled WGS sequence"/>
</dbReference>
<dbReference type="PANTHER" id="PTHR37984:SF5">
    <property type="entry name" value="PROTEIN NYNRIN-LIKE"/>
    <property type="match status" value="1"/>
</dbReference>
<dbReference type="InterPro" id="IPR050951">
    <property type="entry name" value="Retrovirus_Pol_polyprotein"/>
</dbReference>
<gene>
    <name evidence="1" type="ORF">O181_009475</name>
</gene>
<evidence type="ECO:0000313" key="1">
    <source>
        <dbReference type="EMBL" id="MBW0469760.1"/>
    </source>
</evidence>
<protein>
    <submittedName>
        <fullName evidence="1">Uncharacterized protein</fullName>
    </submittedName>
</protein>
<reference evidence="1" key="1">
    <citation type="submission" date="2021-03" db="EMBL/GenBank/DDBJ databases">
        <title>Draft genome sequence of rust myrtle Austropuccinia psidii MF-1, a brazilian biotype.</title>
        <authorList>
            <person name="Quecine M.C."/>
            <person name="Pachon D.M.R."/>
            <person name="Bonatelli M.L."/>
            <person name="Correr F.H."/>
            <person name="Franceschini L.M."/>
            <person name="Leite T.F."/>
            <person name="Margarido G.R.A."/>
            <person name="Almeida C.A."/>
            <person name="Ferrarezi J.A."/>
            <person name="Labate C.A."/>
        </authorList>
    </citation>
    <scope>NUCLEOTIDE SEQUENCE</scope>
    <source>
        <strain evidence="1">MF-1</strain>
    </source>
</reference>
<dbReference type="PANTHER" id="PTHR37984">
    <property type="entry name" value="PROTEIN CBG26694"/>
    <property type="match status" value="1"/>
</dbReference>
<organism evidence="1 2">
    <name type="scientific">Austropuccinia psidii MF-1</name>
    <dbReference type="NCBI Taxonomy" id="1389203"/>
    <lineage>
        <taxon>Eukaryota</taxon>
        <taxon>Fungi</taxon>
        <taxon>Dikarya</taxon>
        <taxon>Basidiomycota</taxon>
        <taxon>Pucciniomycotina</taxon>
        <taxon>Pucciniomycetes</taxon>
        <taxon>Pucciniales</taxon>
        <taxon>Sphaerophragmiaceae</taxon>
        <taxon>Austropuccinia</taxon>
    </lineage>
</organism>
<dbReference type="InterPro" id="IPR012337">
    <property type="entry name" value="RNaseH-like_sf"/>
</dbReference>
<keyword evidence="2" id="KW-1185">Reference proteome</keyword>
<dbReference type="AlphaFoldDB" id="A0A9Q3BRD3"/>
<accession>A0A9Q3BRD3</accession>
<dbReference type="Gene3D" id="3.30.420.10">
    <property type="entry name" value="Ribonuclease H-like superfamily/Ribonuclease H"/>
    <property type="match status" value="1"/>
</dbReference>
<dbReference type="OrthoDB" id="8251209at2759"/>
<dbReference type="EMBL" id="AVOT02002267">
    <property type="protein sequence ID" value="MBW0469760.1"/>
    <property type="molecule type" value="Genomic_DNA"/>
</dbReference>
<sequence>MSKRKPSHREKFGIIIQIQEPKSPCKIVHIYWVTALCPGQDRSFNACVVLVDRYSKAPMFLPFHKDDTGMETAIMIWNGVIFHTGLFQNITSDRHPKLTSLLWKNIHNLFGTKLSFSTSYQP</sequence>